<feature type="transmembrane region" description="Helical" evidence="1">
    <location>
        <begin position="172"/>
        <end position="193"/>
    </location>
</feature>
<evidence type="ECO:0000313" key="3">
    <source>
        <dbReference type="Proteomes" id="UP000675781"/>
    </source>
</evidence>
<comment type="caution">
    <text evidence="2">The sequence shown here is derived from an EMBL/GenBank/DDBJ whole genome shotgun (WGS) entry which is preliminary data.</text>
</comment>
<proteinExistence type="predicted"/>
<dbReference type="Pfam" id="PF04087">
    <property type="entry name" value="DUF389"/>
    <property type="match status" value="1"/>
</dbReference>
<feature type="transmembrane region" description="Helical" evidence="1">
    <location>
        <begin position="47"/>
        <end position="69"/>
    </location>
</feature>
<keyword evidence="1" id="KW-0812">Transmembrane</keyword>
<keyword evidence="3" id="KW-1185">Reference proteome</keyword>
<evidence type="ECO:0000256" key="1">
    <source>
        <dbReference type="SAM" id="Phobius"/>
    </source>
</evidence>
<dbReference type="Proteomes" id="UP000675781">
    <property type="component" value="Unassembled WGS sequence"/>
</dbReference>
<protein>
    <submittedName>
        <fullName evidence="2">DUF389 domain-containing protein</fullName>
    </submittedName>
</protein>
<gene>
    <name evidence="2" type="ORF">KDL01_21610</name>
</gene>
<feature type="transmembrane region" description="Helical" evidence="1">
    <location>
        <begin position="89"/>
        <end position="110"/>
    </location>
</feature>
<feature type="transmembrane region" description="Helical" evidence="1">
    <location>
        <begin position="140"/>
        <end position="160"/>
    </location>
</feature>
<dbReference type="AlphaFoldDB" id="A0A941IUQ4"/>
<organism evidence="2 3">
    <name type="scientific">Actinospica durhamensis</name>
    <dbReference type="NCBI Taxonomy" id="1508375"/>
    <lineage>
        <taxon>Bacteria</taxon>
        <taxon>Bacillati</taxon>
        <taxon>Actinomycetota</taxon>
        <taxon>Actinomycetes</taxon>
        <taxon>Catenulisporales</taxon>
        <taxon>Actinospicaceae</taxon>
        <taxon>Actinospica</taxon>
    </lineage>
</organism>
<name>A0A941IUQ4_9ACTN</name>
<accession>A0A941IUQ4</accession>
<reference evidence="2" key="1">
    <citation type="submission" date="2021-04" db="EMBL/GenBank/DDBJ databases">
        <title>Genome based classification of Actinospica acidithermotolerans sp. nov., an actinobacterium isolated from an Indonesian hot spring.</title>
        <authorList>
            <person name="Kusuma A.B."/>
            <person name="Putra K.E."/>
            <person name="Nafisah S."/>
            <person name="Loh J."/>
            <person name="Nouioui I."/>
            <person name="Goodfellow M."/>
        </authorList>
    </citation>
    <scope>NUCLEOTIDE SEQUENCE</scope>
    <source>
        <strain evidence="2">CSCA 57</strain>
    </source>
</reference>
<keyword evidence="1" id="KW-1133">Transmembrane helix</keyword>
<sequence length="213" mass="21930">MMVAACGIELDDPVLIAAAVVLGPTHGPTDALATALSARRWRSAEQALLTLLAAFAAGIALTALFGVTMRVTGLYEPGGSQQPHPNTGFIWRSGVFSFVVSWLGGAATALSNTAARVDSRVDSRVDPRVDPRVDSRVDSLAGALVSLATIPAAAAVAIDIDERRYAAGGGAAQQWVISLAGVVLAGALVRAALRRRSVRERRPAVAATARPAG</sequence>
<evidence type="ECO:0000313" key="2">
    <source>
        <dbReference type="EMBL" id="MBR7835886.1"/>
    </source>
</evidence>
<dbReference type="InterPro" id="IPR005240">
    <property type="entry name" value="DUF389"/>
</dbReference>
<dbReference type="EMBL" id="JAGSOG010000114">
    <property type="protein sequence ID" value="MBR7835886.1"/>
    <property type="molecule type" value="Genomic_DNA"/>
</dbReference>
<keyword evidence="1" id="KW-0472">Membrane</keyword>